<dbReference type="EMBL" id="AP026830">
    <property type="protein sequence ID" value="BDR93555.1"/>
    <property type="molecule type" value="Genomic_DNA"/>
</dbReference>
<sequence length="424" mass="48096">MLRITDVKAFTVQSNFEWGFIRIYAGDLYGTGETAGSPLAINNVIPYVRKLLIGEDALKRNRILEKLKYAFSYSGTTVYFIISAIDIALHDLIGKYLNIPVWRLIGGDRDEVRVYVDAHASKSMEIVDAALTEVFPDWIKQYGDKTRFETERMSTLTEPMVGRISTQQWNKDYTPENYAERAREIVNEGFTAVKFDLDIPTPYLKDYNSRSGQLSLKDIDYLTSIVKAVREAVGDEIDLMFDLHWKFNINTAAKICKALEPYRPRWIEDPTSAFSSLTLNMDEINLVTQKCCVPIATGENLFTYYQFKDLLKTGISIWTPDLTKAGGITEGVKISELASLFDIEISPHNIASPIGAMAAAHAMSVANTFGVLEWHAHDLPFWNDIVKPKRRIIDRGFIRLTDEPGLGIDLDMDAMKKIWSDFEI</sequence>
<dbReference type="GO" id="GO:0009063">
    <property type="term" value="P:amino acid catabolic process"/>
    <property type="evidence" value="ECO:0007669"/>
    <property type="project" value="InterPro"/>
</dbReference>
<gene>
    <name evidence="4" type="ORF">GCM10007112_25450</name>
    <name evidence="3" type="ORF">Vsou_26480</name>
</gene>
<dbReference type="Gene3D" id="3.30.390.10">
    <property type="entry name" value="Enolase-like, N-terminal domain"/>
    <property type="match status" value="1"/>
</dbReference>
<dbReference type="OrthoDB" id="42605at2157"/>
<accession>A0A830EBA6</accession>
<dbReference type="GO" id="GO:0016829">
    <property type="term" value="F:lyase activity"/>
    <property type="evidence" value="ECO:0007669"/>
    <property type="project" value="UniProtKB-KW"/>
</dbReference>
<dbReference type="PANTHER" id="PTHR48080:SF2">
    <property type="entry name" value="D-GALACTONATE DEHYDRATASE"/>
    <property type="match status" value="1"/>
</dbReference>
<evidence type="ECO:0000313" key="5">
    <source>
        <dbReference type="Proteomes" id="UP000657075"/>
    </source>
</evidence>
<organism evidence="4 5">
    <name type="scientific">Vulcanisaeta souniana JCM 11219</name>
    <dbReference type="NCBI Taxonomy" id="1293586"/>
    <lineage>
        <taxon>Archaea</taxon>
        <taxon>Thermoproteota</taxon>
        <taxon>Thermoprotei</taxon>
        <taxon>Thermoproteales</taxon>
        <taxon>Thermoproteaceae</taxon>
        <taxon>Vulcanisaeta</taxon>
    </lineage>
</organism>
<dbReference type="EMBL" id="BMNM01000018">
    <property type="protein sequence ID" value="GGI87467.1"/>
    <property type="molecule type" value="Genomic_DNA"/>
</dbReference>
<dbReference type="Proteomes" id="UP001060771">
    <property type="component" value="Chromosome"/>
</dbReference>
<evidence type="ECO:0000313" key="4">
    <source>
        <dbReference type="EMBL" id="GGI87467.1"/>
    </source>
</evidence>
<dbReference type="InterPro" id="IPR029017">
    <property type="entry name" value="Enolase-like_N"/>
</dbReference>
<reference evidence="4" key="2">
    <citation type="submission" date="2020-09" db="EMBL/GenBank/DDBJ databases">
        <authorList>
            <person name="Sun Q."/>
            <person name="Ohkuma M."/>
        </authorList>
    </citation>
    <scope>NUCLEOTIDE SEQUENCE</scope>
    <source>
        <strain evidence="4">JCM 11219</strain>
    </source>
</reference>
<dbReference type="SUPFAM" id="SSF51604">
    <property type="entry name" value="Enolase C-terminal domain-like"/>
    <property type="match status" value="1"/>
</dbReference>
<proteinExistence type="predicted"/>
<dbReference type="SMART" id="SM00922">
    <property type="entry name" value="MR_MLE"/>
    <property type="match status" value="1"/>
</dbReference>
<dbReference type="SUPFAM" id="SSF54826">
    <property type="entry name" value="Enolase N-terminal domain-like"/>
    <property type="match status" value="1"/>
</dbReference>
<evidence type="ECO:0000256" key="1">
    <source>
        <dbReference type="ARBA" id="ARBA00023239"/>
    </source>
</evidence>
<dbReference type="InterPro" id="IPR036849">
    <property type="entry name" value="Enolase-like_C_sf"/>
</dbReference>
<evidence type="ECO:0000313" key="3">
    <source>
        <dbReference type="EMBL" id="BDR93555.1"/>
    </source>
</evidence>
<evidence type="ECO:0000259" key="2">
    <source>
        <dbReference type="SMART" id="SM00922"/>
    </source>
</evidence>
<dbReference type="Pfam" id="PF13378">
    <property type="entry name" value="MR_MLE_C"/>
    <property type="match status" value="1"/>
</dbReference>
<keyword evidence="6" id="KW-1185">Reference proteome</keyword>
<dbReference type="SFLD" id="SFLDS00001">
    <property type="entry name" value="Enolase"/>
    <property type="match status" value="1"/>
</dbReference>
<keyword evidence="1" id="KW-0456">Lyase</keyword>
<dbReference type="Proteomes" id="UP000657075">
    <property type="component" value="Unassembled WGS sequence"/>
</dbReference>
<dbReference type="PROSITE" id="PS00909">
    <property type="entry name" value="MR_MLE_2"/>
    <property type="match status" value="1"/>
</dbReference>
<reference evidence="4" key="1">
    <citation type="journal article" date="2014" name="Int. J. Syst. Evol. Microbiol.">
        <title>Complete genome sequence of Corynebacterium casei LMG S-19264T (=DSM 44701T), isolated from a smear-ripened cheese.</title>
        <authorList>
            <consortium name="US DOE Joint Genome Institute (JGI-PGF)"/>
            <person name="Walter F."/>
            <person name="Albersmeier A."/>
            <person name="Kalinowski J."/>
            <person name="Ruckert C."/>
        </authorList>
    </citation>
    <scope>NUCLEOTIDE SEQUENCE</scope>
    <source>
        <strain evidence="4">JCM 11219</strain>
    </source>
</reference>
<reference evidence="3" key="4">
    <citation type="journal article" date="2023" name="Microbiol. Resour. Announc.">
        <title>Complete Genome Sequence of Vulcanisaeta souniana Strain IC-059, a Hyperthermophilic Archaeon Isolated from Hot Spring Water in Japan.</title>
        <authorList>
            <person name="Kato S."/>
            <person name="Itoh T."/>
            <person name="Wu L."/>
            <person name="Ma J."/>
            <person name="Ohkuma M."/>
        </authorList>
    </citation>
    <scope>NUCLEOTIDE SEQUENCE</scope>
    <source>
        <strain evidence="3">JCM 11219</strain>
    </source>
</reference>
<dbReference type="InterPro" id="IPR034593">
    <property type="entry name" value="DgoD-like"/>
</dbReference>
<feature type="domain" description="Mandelate racemase/muconate lactonizing enzyme C-terminal" evidence="2">
    <location>
        <begin position="175"/>
        <end position="294"/>
    </location>
</feature>
<dbReference type="InterPro" id="IPR018110">
    <property type="entry name" value="Mandel_Rmase/mucon_lact_enz_CS"/>
</dbReference>
<dbReference type="InterPro" id="IPR029065">
    <property type="entry name" value="Enolase_C-like"/>
</dbReference>
<dbReference type="PANTHER" id="PTHR48080">
    <property type="entry name" value="D-GALACTONATE DEHYDRATASE-RELATED"/>
    <property type="match status" value="1"/>
</dbReference>
<dbReference type="InterPro" id="IPR013342">
    <property type="entry name" value="Mandelate_racemase_C"/>
</dbReference>
<evidence type="ECO:0000313" key="6">
    <source>
        <dbReference type="Proteomes" id="UP001060771"/>
    </source>
</evidence>
<dbReference type="CDD" id="cd03316">
    <property type="entry name" value="MR_like"/>
    <property type="match status" value="1"/>
</dbReference>
<dbReference type="Gene3D" id="3.20.20.120">
    <property type="entry name" value="Enolase-like C-terminal domain"/>
    <property type="match status" value="1"/>
</dbReference>
<dbReference type="RefSeq" id="WP_188604255.1">
    <property type="nucleotide sequence ID" value="NZ_AP026830.1"/>
</dbReference>
<dbReference type="InterPro" id="IPR013341">
    <property type="entry name" value="Mandelate_racemase_N_dom"/>
</dbReference>
<dbReference type="GeneID" id="76208188"/>
<dbReference type="Pfam" id="PF02746">
    <property type="entry name" value="MR_MLE_N"/>
    <property type="match status" value="1"/>
</dbReference>
<protein>
    <submittedName>
        <fullName evidence="4">Mandelate racemase</fullName>
    </submittedName>
</protein>
<name>A0A830EBA6_9CREN</name>
<reference evidence="6" key="3">
    <citation type="submission" date="2022-09" db="EMBL/GenBank/DDBJ databases">
        <title>Complete genome sequence of Vulcanisaeta souniana.</title>
        <authorList>
            <person name="Kato S."/>
            <person name="Itoh T."/>
            <person name="Ohkuma M."/>
        </authorList>
    </citation>
    <scope>NUCLEOTIDE SEQUENCE [LARGE SCALE GENOMIC DNA]</scope>
    <source>
        <strain evidence="6">JCM 11219</strain>
    </source>
</reference>
<dbReference type="AlphaFoldDB" id="A0A830EBA6"/>